<organism evidence="3 4">
    <name type="scientific">Propionigenium maris DSM 9537</name>
    <dbReference type="NCBI Taxonomy" id="1123000"/>
    <lineage>
        <taxon>Bacteria</taxon>
        <taxon>Fusobacteriati</taxon>
        <taxon>Fusobacteriota</taxon>
        <taxon>Fusobacteriia</taxon>
        <taxon>Fusobacteriales</taxon>
        <taxon>Fusobacteriaceae</taxon>
        <taxon>Propionigenium</taxon>
    </lineage>
</organism>
<dbReference type="InterPro" id="IPR035107">
    <property type="entry name" value="tRNA_thiolation_TtcA_Ctu1"/>
</dbReference>
<dbReference type="Proteomes" id="UP001144471">
    <property type="component" value="Unassembled WGS sequence"/>
</dbReference>
<dbReference type="GO" id="GO:0008033">
    <property type="term" value="P:tRNA processing"/>
    <property type="evidence" value="ECO:0007669"/>
    <property type="project" value="InterPro"/>
</dbReference>
<evidence type="ECO:0000313" key="4">
    <source>
        <dbReference type="Proteomes" id="UP001144471"/>
    </source>
</evidence>
<dbReference type="RefSeq" id="WP_281834425.1">
    <property type="nucleotide sequence ID" value="NZ_BSDY01000005.1"/>
</dbReference>
<reference evidence="3" key="1">
    <citation type="submission" date="2022-12" db="EMBL/GenBank/DDBJ databases">
        <title>Reference genome sequencing for broad-spectrum identification of bacterial and archaeal isolates by mass spectrometry.</title>
        <authorList>
            <person name="Sekiguchi Y."/>
            <person name="Tourlousse D.M."/>
        </authorList>
    </citation>
    <scope>NUCLEOTIDE SEQUENCE</scope>
    <source>
        <strain evidence="3">10succ1</strain>
    </source>
</reference>
<evidence type="ECO:0000313" key="3">
    <source>
        <dbReference type="EMBL" id="GLI55753.1"/>
    </source>
</evidence>
<dbReference type="PIRSF" id="PIRSF004976">
    <property type="entry name" value="ATPase_YdaO"/>
    <property type="match status" value="1"/>
</dbReference>
<protein>
    <submittedName>
        <fullName evidence="3">PP-loop family protein</fullName>
    </submittedName>
</protein>
<dbReference type="InterPro" id="IPR011063">
    <property type="entry name" value="TilS/TtcA_N"/>
</dbReference>
<dbReference type="SUPFAM" id="SSF52402">
    <property type="entry name" value="Adenine nucleotide alpha hydrolases-like"/>
    <property type="match status" value="1"/>
</dbReference>
<gene>
    <name evidence="3" type="ORF">PM10SUCC1_12670</name>
</gene>
<evidence type="ECO:0000259" key="2">
    <source>
        <dbReference type="Pfam" id="PF01171"/>
    </source>
</evidence>
<keyword evidence="1" id="KW-0808">Transferase</keyword>
<proteinExistence type="predicted"/>
<dbReference type="AlphaFoldDB" id="A0A9W6GK46"/>
<feature type="domain" description="tRNA(Ile)-lysidine/2-thiocytidine synthase N-terminal" evidence="2">
    <location>
        <begin position="40"/>
        <end position="203"/>
    </location>
</feature>
<name>A0A9W6GK46_9FUSO</name>
<dbReference type="InterPro" id="IPR014729">
    <property type="entry name" value="Rossmann-like_a/b/a_fold"/>
</dbReference>
<sequence length="270" mass="30929">MKKSVKEIEKSIKKTYKKELWNKFIRGIKEFKLIEPGDRIAVAISGGKDSLLMAKLLQMLQRNRSYDFEVEFISMNPGFSSVNLENMMENLEGLGIEAHIFDTDVFEVSNLIAEDSPCYICARMRRGALYSKAVELGCNKMALGHHFDDVVETIMMSILYTGKYQTMMPKLKAQNFQGVEVIRPMYFIEERDIITYTQESGIEAMNCGCAVTSGKISPSKRAEVKEILKNLSTLDSEFKWRIYKSSTNVNLEKVISYYEGERVASFLDNY</sequence>
<dbReference type="PANTHER" id="PTHR43686">
    <property type="entry name" value="SULFURTRANSFERASE-RELATED"/>
    <property type="match status" value="1"/>
</dbReference>
<dbReference type="Gene3D" id="3.40.50.620">
    <property type="entry name" value="HUPs"/>
    <property type="match status" value="1"/>
</dbReference>
<dbReference type="GO" id="GO:0016740">
    <property type="term" value="F:transferase activity"/>
    <property type="evidence" value="ECO:0007669"/>
    <property type="project" value="UniProtKB-KW"/>
</dbReference>
<comment type="caution">
    <text evidence="3">The sequence shown here is derived from an EMBL/GenBank/DDBJ whole genome shotgun (WGS) entry which is preliminary data.</text>
</comment>
<dbReference type="EMBL" id="BSDY01000005">
    <property type="protein sequence ID" value="GLI55753.1"/>
    <property type="molecule type" value="Genomic_DNA"/>
</dbReference>
<dbReference type="CDD" id="cd24138">
    <property type="entry name" value="TtcA-like"/>
    <property type="match status" value="1"/>
</dbReference>
<accession>A0A9W6GK46</accession>
<dbReference type="PANTHER" id="PTHR43686:SF1">
    <property type="entry name" value="AMINOTRAN_5 DOMAIN-CONTAINING PROTEIN"/>
    <property type="match status" value="1"/>
</dbReference>
<dbReference type="Pfam" id="PF01171">
    <property type="entry name" value="ATP_bind_3"/>
    <property type="match status" value="1"/>
</dbReference>
<evidence type="ECO:0000256" key="1">
    <source>
        <dbReference type="ARBA" id="ARBA00022679"/>
    </source>
</evidence>
<keyword evidence="4" id="KW-1185">Reference proteome</keyword>